<dbReference type="RefSeq" id="XP_038782876.1">
    <property type="nucleotide sequence ID" value="XM_038934601.1"/>
</dbReference>
<evidence type="ECO:0000256" key="1">
    <source>
        <dbReference type="SAM" id="MobiDB-lite"/>
    </source>
</evidence>
<comment type="caution">
    <text evidence="2">The sequence shown here is derived from an EMBL/GenBank/DDBJ whole genome shotgun (WGS) entry which is preliminary data.</text>
</comment>
<keyword evidence="3" id="KW-1185">Reference proteome</keyword>
<reference evidence="2" key="2">
    <citation type="submission" date="2020-08" db="EMBL/GenBank/DDBJ databases">
        <title>Draft Genome Sequence of Cumin Blight Pathogen Alternaria burnsii.</title>
        <authorList>
            <person name="Feng Z."/>
        </authorList>
    </citation>
    <scope>NUCLEOTIDE SEQUENCE</scope>
    <source>
        <strain evidence="2">CBS107.38</strain>
    </source>
</reference>
<dbReference type="EMBL" id="JAAABM010000016">
    <property type="protein sequence ID" value="KAF7672523.1"/>
    <property type="molecule type" value="Genomic_DNA"/>
</dbReference>
<sequence>MVGNASQRIWTGIQWFTTELLNYRQTKHDVSPEEFLAHCMSLKSKTLERKEAIQTGCWEGNDEAPVPKECTYRPSDSLISTGGFGGRDEAPIPQPFALI</sequence>
<dbReference type="GeneID" id="62207779"/>
<dbReference type="AlphaFoldDB" id="A0A8H7EC39"/>
<name>A0A8H7EC39_9PLEO</name>
<dbReference type="OrthoDB" id="5040840at2759"/>
<evidence type="ECO:0000313" key="3">
    <source>
        <dbReference type="Proteomes" id="UP000596902"/>
    </source>
</evidence>
<organism evidence="2 3">
    <name type="scientific">Alternaria burnsii</name>
    <dbReference type="NCBI Taxonomy" id="1187904"/>
    <lineage>
        <taxon>Eukaryota</taxon>
        <taxon>Fungi</taxon>
        <taxon>Dikarya</taxon>
        <taxon>Ascomycota</taxon>
        <taxon>Pezizomycotina</taxon>
        <taxon>Dothideomycetes</taxon>
        <taxon>Pleosporomycetidae</taxon>
        <taxon>Pleosporales</taxon>
        <taxon>Pleosporineae</taxon>
        <taxon>Pleosporaceae</taxon>
        <taxon>Alternaria</taxon>
        <taxon>Alternaria sect. Alternaria</taxon>
    </lineage>
</organism>
<proteinExistence type="predicted"/>
<gene>
    <name evidence="2" type="ORF">GT037_009554</name>
</gene>
<feature type="region of interest" description="Disordered" evidence="1">
    <location>
        <begin position="79"/>
        <end position="99"/>
    </location>
</feature>
<evidence type="ECO:0000313" key="2">
    <source>
        <dbReference type="EMBL" id="KAF7672523.1"/>
    </source>
</evidence>
<accession>A0A8H7EC39</accession>
<dbReference type="Proteomes" id="UP000596902">
    <property type="component" value="Unassembled WGS sequence"/>
</dbReference>
<protein>
    <submittedName>
        <fullName evidence="2">Uncharacterized protein</fullName>
    </submittedName>
</protein>
<reference evidence="2" key="1">
    <citation type="submission" date="2020-01" db="EMBL/GenBank/DDBJ databases">
        <authorList>
            <person name="Feng Z.H.Z."/>
        </authorList>
    </citation>
    <scope>NUCLEOTIDE SEQUENCE</scope>
    <source>
        <strain evidence="2">CBS107.38</strain>
    </source>
</reference>